<dbReference type="Proteomes" id="UP000554482">
    <property type="component" value="Unassembled WGS sequence"/>
</dbReference>
<protein>
    <submittedName>
        <fullName evidence="1">Uncharacterized protein</fullName>
    </submittedName>
</protein>
<dbReference type="EMBL" id="JABWDY010036311">
    <property type="protein sequence ID" value="KAF5181328.1"/>
    <property type="molecule type" value="Genomic_DNA"/>
</dbReference>
<evidence type="ECO:0000313" key="1">
    <source>
        <dbReference type="EMBL" id="KAF5181328.1"/>
    </source>
</evidence>
<sequence length="66" mass="7522">MTVSVSAFIDHTVVAMPCVCFEIDLTFCMTVDMLSQSPTVNGHCHCHQWHCFALFFKWWPDIDAAV</sequence>
<reference evidence="1 2" key="1">
    <citation type="submission" date="2020-06" db="EMBL/GenBank/DDBJ databases">
        <title>Transcriptomic and genomic resources for Thalictrum thalictroides and T. hernandezii: Facilitating candidate gene discovery in an emerging model plant lineage.</title>
        <authorList>
            <person name="Arias T."/>
            <person name="Riano-Pachon D.M."/>
            <person name="Di Stilio V.S."/>
        </authorList>
    </citation>
    <scope>NUCLEOTIDE SEQUENCE [LARGE SCALE GENOMIC DNA]</scope>
    <source>
        <strain evidence="2">cv. WT478/WT964</strain>
        <tissue evidence="1">Leaves</tissue>
    </source>
</reference>
<comment type="caution">
    <text evidence="1">The sequence shown here is derived from an EMBL/GenBank/DDBJ whole genome shotgun (WGS) entry which is preliminary data.</text>
</comment>
<accession>A0A7J6V9I4</accession>
<gene>
    <name evidence="1" type="ORF">FRX31_029089</name>
</gene>
<organism evidence="1 2">
    <name type="scientific">Thalictrum thalictroides</name>
    <name type="common">Rue-anemone</name>
    <name type="synonym">Anemone thalictroides</name>
    <dbReference type="NCBI Taxonomy" id="46969"/>
    <lineage>
        <taxon>Eukaryota</taxon>
        <taxon>Viridiplantae</taxon>
        <taxon>Streptophyta</taxon>
        <taxon>Embryophyta</taxon>
        <taxon>Tracheophyta</taxon>
        <taxon>Spermatophyta</taxon>
        <taxon>Magnoliopsida</taxon>
        <taxon>Ranunculales</taxon>
        <taxon>Ranunculaceae</taxon>
        <taxon>Thalictroideae</taxon>
        <taxon>Thalictrum</taxon>
    </lineage>
</organism>
<name>A0A7J6V9I4_THATH</name>
<keyword evidence="2" id="KW-1185">Reference proteome</keyword>
<evidence type="ECO:0000313" key="2">
    <source>
        <dbReference type="Proteomes" id="UP000554482"/>
    </source>
</evidence>
<dbReference type="AlphaFoldDB" id="A0A7J6V9I4"/>
<proteinExistence type="predicted"/>